<keyword evidence="1" id="KW-0560">Oxidoreductase</keyword>
<dbReference type="Proteomes" id="UP000598775">
    <property type="component" value="Unassembled WGS sequence"/>
</dbReference>
<gene>
    <name evidence="3" type="ORF">GCM10011399_27360</name>
</gene>
<dbReference type="InterPro" id="IPR012349">
    <property type="entry name" value="Split_barrel_FMN-bd"/>
</dbReference>
<comment type="caution">
    <text evidence="3">The sequence shown here is derived from an EMBL/GenBank/DDBJ whole genome shotgun (WGS) entry which is preliminary data.</text>
</comment>
<feature type="domain" description="Pyridoxamine 5'-phosphate oxidase N-terminal" evidence="2">
    <location>
        <begin position="7"/>
        <end position="109"/>
    </location>
</feature>
<protein>
    <recommendedName>
        <fullName evidence="2">Pyridoxamine 5'-phosphate oxidase N-terminal domain-containing protein</fullName>
    </recommendedName>
</protein>
<dbReference type="InterPro" id="IPR011576">
    <property type="entry name" value="Pyridox_Oxase_N"/>
</dbReference>
<accession>A0A917EYN2</accession>
<dbReference type="Pfam" id="PF01243">
    <property type="entry name" value="PNPOx_N"/>
    <property type="match status" value="1"/>
</dbReference>
<reference evidence="3 4" key="1">
    <citation type="journal article" date="2014" name="Int. J. Syst. Evol. Microbiol.">
        <title>Complete genome sequence of Corynebacterium casei LMG S-19264T (=DSM 44701T), isolated from a smear-ripened cheese.</title>
        <authorList>
            <consortium name="US DOE Joint Genome Institute (JGI-PGF)"/>
            <person name="Walter F."/>
            <person name="Albersmeier A."/>
            <person name="Kalinowski J."/>
            <person name="Ruckert C."/>
        </authorList>
    </citation>
    <scope>NUCLEOTIDE SEQUENCE [LARGE SCALE GENOMIC DNA]</scope>
    <source>
        <strain evidence="3 4">CGMCC 1.12976</strain>
    </source>
</reference>
<dbReference type="InterPro" id="IPR052019">
    <property type="entry name" value="F420H2_bilvrd_red/Heme_oxyg"/>
</dbReference>
<sequence length="160" mass="18226">MNQSERRQYVFDHRTCILGYSRKNDGPSMSVVYYVRDGDDLLISTMAGRSKALAIARNPKISLCVLDEKWPLGYLQVYANAVIETDFDQTVDVMRRITDLMAGERMPDSKLPAIEAMCREENRVVIRATPYSTFQTPPRHVYTADDIDTLSHTTSSSVPW</sequence>
<dbReference type="GO" id="GO:0005829">
    <property type="term" value="C:cytosol"/>
    <property type="evidence" value="ECO:0007669"/>
    <property type="project" value="TreeGrafter"/>
</dbReference>
<proteinExistence type="predicted"/>
<dbReference type="RefSeq" id="WP_188679172.1">
    <property type="nucleotide sequence ID" value="NZ_BMGP01000005.1"/>
</dbReference>
<evidence type="ECO:0000259" key="2">
    <source>
        <dbReference type="Pfam" id="PF01243"/>
    </source>
</evidence>
<dbReference type="PANTHER" id="PTHR35176:SF6">
    <property type="entry name" value="HEME OXYGENASE HI_0854-RELATED"/>
    <property type="match status" value="1"/>
</dbReference>
<dbReference type="EMBL" id="BMGP01000005">
    <property type="protein sequence ID" value="GGF32737.1"/>
    <property type="molecule type" value="Genomic_DNA"/>
</dbReference>
<evidence type="ECO:0000313" key="3">
    <source>
        <dbReference type="EMBL" id="GGF32737.1"/>
    </source>
</evidence>
<evidence type="ECO:0000256" key="1">
    <source>
        <dbReference type="ARBA" id="ARBA00023002"/>
    </source>
</evidence>
<dbReference type="Gene3D" id="2.30.110.10">
    <property type="entry name" value="Electron Transport, Fmn-binding Protein, Chain A"/>
    <property type="match status" value="1"/>
</dbReference>
<keyword evidence="4" id="KW-1185">Reference proteome</keyword>
<dbReference type="AlphaFoldDB" id="A0A917EYN2"/>
<dbReference type="SUPFAM" id="SSF50475">
    <property type="entry name" value="FMN-binding split barrel"/>
    <property type="match status" value="1"/>
</dbReference>
<dbReference type="GO" id="GO:0016627">
    <property type="term" value="F:oxidoreductase activity, acting on the CH-CH group of donors"/>
    <property type="evidence" value="ECO:0007669"/>
    <property type="project" value="TreeGrafter"/>
</dbReference>
<name>A0A917EYN2_9MICO</name>
<evidence type="ECO:0000313" key="4">
    <source>
        <dbReference type="Proteomes" id="UP000598775"/>
    </source>
</evidence>
<dbReference type="PANTHER" id="PTHR35176">
    <property type="entry name" value="HEME OXYGENASE HI_0854-RELATED"/>
    <property type="match status" value="1"/>
</dbReference>
<dbReference type="GO" id="GO:0070967">
    <property type="term" value="F:coenzyme F420 binding"/>
    <property type="evidence" value="ECO:0007669"/>
    <property type="project" value="TreeGrafter"/>
</dbReference>
<organism evidence="3 4">
    <name type="scientific">Subtercola lobariae</name>
    <dbReference type="NCBI Taxonomy" id="1588641"/>
    <lineage>
        <taxon>Bacteria</taxon>
        <taxon>Bacillati</taxon>
        <taxon>Actinomycetota</taxon>
        <taxon>Actinomycetes</taxon>
        <taxon>Micrococcales</taxon>
        <taxon>Microbacteriaceae</taxon>
        <taxon>Subtercola</taxon>
    </lineage>
</organism>